<evidence type="ECO:0000313" key="3">
    <source>
        <dbReference type="EMBL" id="HAF2588642.1"/>
    </source>
</evidence>
<reference evidence="3" key="2">
    <citation type="submission" date="2020-02" db="EMBL/GenBank/DDBJ databases">
        <authorList>
            <consortium name="NCBI Pathogen Detection Project"/>
        </authorList>
    </citation>
    <scope>NUCLEOTIDE SEQUENCE</scope>
    <source>
        <strain evidence="3">MA.AU29 KAK-M2</strain>
    </source>
</reference>
<dbReference type="Pfam" id="PF00419">
    <property type="entry name" value="Fimbrial"/>
    <property type="match status" value="1"/>
</dbReference>
<dbReference type="EMBL" id="DAAURF010000003">
    <property type="protein sequence ID" value="HAF2588642.1"/>
    <property type="molecule type" value="Genomic_DNA"/>
</dbReference>
<dbReference type="GO" id="GO:0009289">
    <property type="term" value="C:pilus"/>
    <property type="evidence" value="ECO:0007669"/>
    <property type="project" value="InterPro"/>
</dbReference>
<proteinExistence type="predicted"/>
<organism evidence="3">
    <name type="scientific">Salmonella enterica</name>
    <name type="common">Salmonella choleraesuis</name>
    <dbReference type="NCBI Taxonomy" id="28901"/>
    <lineage>
        <taxon>Bacteria</taxon>
        <taxon>Pseudomonadati</taxon>
        <taxon>Pseudomonadota</taxon>
        <taxon>Gammaproteobacteria</taxon>
        <taxon>Enterobacterales</taxon>
        <taxon>Enterobacteriaceae</taxon>
        <taxon>Salmonella</taxon>
    </lineage>
</organism>
<dbReference type="AlphaFoldDB" id="A0A744JK11"/>
<comment type="caution">
    <text evidence="3">The sequence shown here is derived from an EMBL/GenBank/DDBJ whole genome shotgun (WGS) entry which is preliminary data.</text>
</comment>
<keyword evidence="1" id="KW-0732">Signal</keyword>
<accession>A0A744JK11</accession>
<sequence>MNKVMNEENRRHGGRNTLCRLFRSGRWFLCLALLCSVMLPGFADAASAGDGFCKNLDGNDIRLNLPPSVSFVPDTDFPPYTSPPVYINYQCTTNGTATVAITLLADLNPLTDALGKAGLKLEVLVTDSSGGGGSTWIFTGDKNKIDHINIGTPYTNDTKVRTMTIRMKVSRDTSALPPDPGFYAIPSLSSFKLVPYYSSFQGPFIITPPLRLQYVPTCFVQTVLPTNNVNFGPVLTTDADNSFSRKIPFTVTANVNKSCNSGQFGNLQTGYKPDLTGAQIYYLNLPLKVSFILNNGGAISADNKSIILHKKGTETENGLQLKITDGSGAPVTFGEISTTGSIPPPANQFGEFQGSDSGGSWNISNTYHAVLSSTGKPVITGSYSAQVTVKVEYY</sequence>
<feature type="chain" id="PRO_5028330450" evidence="1">
    <location>
        <begin position="46"/>
        <end position="394"/>
    </location>
</feature>
<protein>
    <submittedName>
        <fullName evidence="3">Fimbrial protein</fullName>
    </submittedName>
</protein>
<evidence type="ECO:0000259" key="2">
    <source>
        <dbReference type="Pfam" id="PF00419"/>
    </source>
</evidence>
<dbReference type="InterPro" id="IPR036937">
    <property type="entry name" value="Adhesion_dom_fimbrial_sf"/>
</dbReference>
<reference evidence="3" key="1">
    <citation type="journal article" date="2018" name="Genome Biol.">
        <title>SKESA: strategic k-mer extension for scrupulous assemblies.</title>
        <authorList>
            <person name="Souvorov A."/>
            <person name="Agarwala R."/>
            <person name="Lipman D.J."/>
        </authorList>
    </citation>
    <scope>NUCLEOTIDE SEQUENCE</scope>
    <source>
        <strain evidence="3">MA.AU29 KAK-M2</strain>
    </source>
</reference>
<dbReference type="InterPro" id="IPR008966">
    <property type="entry name" value="Adhesion_dom_sf"/>
</dbReference>
<name>A0A744JK11_SALER</name>
<dbReference type="GO" id="GO:0007155">
    <property type="term" value="P:cell adhesion"/>
    <property type="evidence" value="ECO:0007669"/>
    <property type="project" value="InterPro"/>
</dbReference>
<feature type="domain" description="Fimbrial-type adhesion" evidence="2">
    <location>
        <begin position="216"/>
        <end position="393"/>
    </location>
</feature>
<feature type="signal peptide" evidence="1">
    <location>
        <begin position="1"/>
        <end position="45"/>
    </location>
</feature>
<gene>
    <name evidence="3" type="ORF">G8O06_002182</name>
</gene>
<dbReference type="Gene3D" id="2.60.40.1090">
    <property type="entry name" value="Fimbrial-type adhesion domain"/>
    <property type="match status" value="1"/>
</dbReference>
<evidence type="ECO:0000256" key="1">
    <source>
        <dbReference type="SAM" id="SignalP"/>
    </source>
</evidence>
<dbReference type="InterPro" id="IPR000259">
    <property type="entry name" value="Adhesion_dom_fimbrial"/>
</dbReference>
<dbReference type="SUPFAM" id="SSF49401">
    <property type="entry name" value="Bacterial adhesins"/>
    <property type="match status" value="1"/>
</dbReference>